<dbReference type="RefSeq" id="WP_130506257.1">
    <property type="nucleotide sequence ID" value="NZ_SHLC01000001.1"/>
</dbReference>
<protein>
    <submittedName>
        <fullName evidence="1">Uncharacterized protein</fullName>
    </submittedName>
</protein>
<dbReference type="AlphaFoldDB" id="A0A4Q8AN05"/>
<organism evidence="1 2">
    <name type="scientific">Microterricola gilva</name>
    <dbReference type="NCBI Taxonomy" id="393267"/>
    <lineage>
        <taxon>Bacteria</taxon>
        <taxon>Bacillati</taxon>
        <taxon>Actinomycetota</taxon>
        <taxon>Actinomycetes</taxon>
        <taxon>Micrococcales</taxon>
        <taxon>Microbacteriaceae</taxon>
        <taxon>Microterricola</taxon>
    </lineage>
</organism>
<dbReference type="Proteomes" id="UP000291483">
    <property type="component" value="Unassembled WGS sequence"/>
</dbReference>
<name>A0A4Q8AN05_9MICO</name>
<gene>
    <name evidence="1" type="ORF">EV379_2345</name>
</gene>
<accession>A0A4Q8AN05</accession>
<keyword evidence="2" id="KW-1185">Reference proteome</keyword>
<evidence type="ECO:0000313" key="2">
    <source>
        <dbReference type="Proteomes" id="UP000291483"/>
    </source>
</evidence>
<sequence>MSNLKPQVLHSMQCTEGESCTRRAPGHGISPMQLLASGATPSKWRDAFVAQVDADGWIAIELFDVSDVSPADAAAPESGTVWLWSHTAPALELGTPVALHALYNALAVGSERISVVVAGAL</sequence>
<reference evidence="1 2" key="1">
    <citation type="submission" date="2019-02" db="EMBL/GenBank/DDBJ databases">
        <title>Sequencing the genomes of 1000 actinobacteria strains.</title>
        <authorList>
            <person name="Klenk H.-P."/>
        </authorList>
    </citation>
    <scope>NUCLEOTIDE SEQUENCE [LARGE SCALE GENOMIC DNA]</scope>
    <source>
        <strain evidence="1 2">DSM 18319</strain>
    </source>
</reference>
<evidence type="ECO:0000313" key="1">
    <source>
        <dbReference type="EMBL" id="RZU66000.1"/>
    </source>
</evidence>
<dbReference type="OrthoDB" id="5189813at2"/>
<proteinExistence type="predicted"/>
<comment type="caution">
    <text evidence="1">The sequence shown here is derived from an EMBL/GenBank/DDBJ whole genome shotgun (WGS) entry which is preliminary data.</text>
</comment>
<dbReference type="EMBL" id="SHLC01000001">
    <property type="protein sequence ID" value="RZU66000.1"/>
    <property type="molecule type" value="Genomic_DNA"/>
</dbReference>